<dbReference type="WBParaSite" id="SPAL_0000782200.1">
    <property type="protein sequence ID" value="SPAL_0000782200.1"/>
    <property type="gene ID" value="SPAL_0000782200"/>
</dbReference>
<evidence type="ECO:0000313" key="3">
    <source>
        <dbReference type="WBParaSite" id="SPAL_0000782200.1"/>
    </source>
</evidence>
<sequence length="191" mass="21640">MAPRKRQRRHPKTINEEEGPNILIDKLSGDDFVLEFTSITFANVIPEYEVMEEKVEELADTYDEKILNYYEAVQRMLKEQRDNLKDAVLQKNSKIKIPKTPKGDKNVSKTLGIWKGRVTKKNHSFDPKPLSNTNGTSRSGIVAVLRPRVNNQASSAIGSGRNSKNVASASCRVRKVKKRNRDTTKRAIVGF</sequence>
<evidence type="ECO:0000313" key="2">
    <source>
        <dbReference type="Proteomes" id="UP000046392"/>
    </source>
</evidence>
<reference evidence="3" key="1">
    <citation type="submission" date="2017-02" db="UniProtKB">
        <authorList>
            <consortium name="WormBaseParasite"/>
        </authorList>
    </citation>
    <scope>IDENTIFICATION</scope>
</reference>
<protein>
    <submittedName>
        <fullName evidence="3">Uncharacterized protein</fullName>
    </submittedName>
</protein>
<keyword evidence="2" id="KW-1185">Reference proteome</keyword>
<name>A0A0N5BPJ8_STREA</name>
<accession>A0A0N5BPJ8</accession>
<dbReference type="STRING" id="174720.A0A0N5BPJ8"/>
<organism evidence="2 3">
    <name type="scientific">Strongyloides papillosus</name>
    <name type="common">Intestinal threadworm</name>
    <dbReference type="NCBI Taxonomy" id="174720"/>
    <lineage>
        <taxon>Eukaryota</taxon>
        <taxon>Metazoa</taxon>
        <taxon>Ecdysozoa</taxon>
        <taxon>Nematoda</taxon>
        <taxon>Chromadorea</taxon>
        <taxon>Rhabditida</taxon>
        <taxon>Tylenchina</taxon>
        <taxon>Panagrolaimomorpha</taxon>
        <taxon>Strongyloidoidea</taxon>
        <taxon>Strongyloididae</taxon>
        <taxon>Strongyloides</taxon>
    </lineage>
</organism>
<keyword evidence="1" id="KW-0175">Coiled coil</keyword>
<dbReference type="Proteomes" id="UP000046392">
    <property type="component" value="Unplaced"/>
</dbReference>
<feature type="coiled-coil region" evidence="1">
    <location>
        <begin position="48"/>
        <end position="90"/>
    </location>
</feature>
<evidence type="ECO:0000256" key="1">
    <source>
        <dbReference type="SAM" id="Coils"/>
    </source>
</evidence>
<dbReference type="AlphaFoldDB" id="A0A0N5BPJ8"/>
<proteinExistence type="predicted"/>